<keyword evidence="2" id="KW-1185">Reference proteome</keyword>
<dbReference type="InterPro" id="IPR036047">
    <property type="entry name" value="F-box-like_dom_sf"/>
</dbReference>
<dbReference type="AlphaFoldDB" id="A0A2I2G0C6"/>
<protein>
    <recommendedName>
        <fullName evidence="3">F-box domain-containing protein</fullName>
    </recommendedName>
</protein>
<evidence type="ECO:0008006" key="3">
    <source>
        <dbReference type="Google" id="ProtNLM"/>
    </source>
</evidence>
<dbReference type="Proteomes" id="UP000234275">
    <property type="component" value="Unassembled WGS sequence"/>
</dbReference>
<reference evidence="1 2" key="1">
    <citation type="submission" date="2016-12" db="EMBL/GenBank/DDBJ databases">
        <title>The genomes of Aspergillus section Nigri reveals drivers in fungal speciation.</title>
        <authorList>
            <consortium name="DOE Joint Genome Institute"/>
            <person name="Vesth T.C."/>
            <person name="Nybo J."/>
            <person name="Theobald S."/>
            <person name="Brandl J."/>
            <person name="Frisvad J.C."/>
            <person name="Nielsen K.F."/>
            <person name="Lyhne E.K."/>
            <person name="Kogle M.E."/>
            <person name="Kuo A."/>
            <person name="Riley R."/>
            <person name="Clum A."/>
            <person name="Nolan M."/>
            <person name="Lipzen A."/>
            <person name="Salamov A."/>
            <person name="Henrissat B."/>
            <person name="Wiebenga A."/>
            <person name="De Vries R.P."/>
            <person name="Grigoriev I.V."/>
            <person name="Mortensen U.H."/>
            <person name="Andersen M.R."/>
            <person name="Baker S.E."/>
        </authorList>
    </citation>
    <scope>NUCLEOTIDE SEQUENCE [LARGE SCALE GENOMIC DNA]</scope>
    <source>
        <strain evidence="1 2">IBT 23096</strain>
    </source>
</reference>
<comment type="caution">
    <text evidence="1">The sequence shown here is derived from an EMBL/GenBank/DDBJ whole genome shotgun (WGS) entry which is preliminary data.</text>
</comment>
<name>A0A2I2G0C6_9EURO</name>
<sequence length="372" mass="42959">MPVPRFSRFFNRPDKLFAACPPNPNTSDSTHTQYTLQIPPAMGDSPFCILPIELFDHIISLLPIADRKSLRLTCRSLNPLSTPWVYRDLYIPMTNFMSQQQKFEEGFPQLVTKYGHFVRTLVVDGTEGRHIPQWTCPFRIIPYLNFLPNLQDTSIWGRCAMNEPFHHHHSDLFLRASLLTPPQHRIFRHLRSVELSIAYVKVGGTGQFFMIIPSVEKLILHGLRLDTFNFSDLGQFHGQTNLKSLTLNWPFINLESLKAMLAFPKALTYLEIQCCSHLFWCCNPAWTPKRLLDALSAQRESLEVLKLRETEKVMEVKLLASAFCSRPPDPSTPEYQFDLSAFPRLRVYEGFIPDTSGRFPRRDRLDDETISS</sequence>
<dbReference type="VEuPathDB" id="FungiDB:P170DRAFT_479200"/>
<gene>
    <name evidence="1" type="ORF">P170DRAFT_479200</name>
</gene>
<evidence type="ECO:0000313" key="2">
    <source>
        <dbReference type="Proteomes" id="UP000234275"/>
    </source>
</evidence>
<organism evidence="1 2">
    <name type="scientific">Aspergillus steynii IBT 23096</name>
    <dbReference type="NCBI Taxonomy" id="1392250"/>
    <lineage>
        <taxon>Eukaryota</taxon>
        <taxon>Fungi</taxon>
        <taxon>Dikarya</taxon>
        <taxon>Ascomycota</taxon>
        <taxon>Pezizomycotina</taxon>
        <taxon>Eurotiomycetes</taxon>
        <taxon>Eurotiomycetidae</taxon>
        <taxon>Eurotiales</taxon>
        <taxon>Aspergillaceae</taxon>
        <taxon>Aspergillus</taxon>
        <taxon>Aspergillus subgen. Circumdati</taxon>
    </lineage>
</organism>
<proteinExistence type="predicted"/>
<dbReference type="InterPro" id="IPR032675">
    <property type="entry name" value="LRR_dom_sf"/>
</dbReference>
<dbReference type="EMBL" id="MSFO01000007">
    <property type="protein sequence ID" value="PLB46286.1"/>
    <property type="molecule type" value="Genomic_DNA"/>
</dbReference>
<dbReference type="RefSeq" id="XP_024701588.1">
    <property type="nucleotide sequence ID" value="XM_024853645.1"/>
</dbReference>
<dbReference type="Gene3D" id="3.80.10.10">
    <property type="entry name" value="Ribonuclease Inhibitor"/>
    <property type="match status" value="1"/>
</dbReference>
<accession>A0A2I2G0C6</accession>
<dbReference type="STRING" id="1392250.A0A2I2G0C6"/>
<dbReference type="SUPFAM" id="SSF52047">
    <property type="entry name" value="RNI-like"/>
    <property type="match status" value="1"/>
</dbReference>
<dbReference type="OrthoDB" id="4466521at2759"/>
<dbReference type="SUPFAM" id="SSF81383">
    <property type="entry name" value="F-box domain"/>
    <property type="match status" value="1"/>
</dbReference>
<dbReference type="GeneID" id="36561343"/>
<evidence type="ECO:0000313" key="1">
    <source>
        <dbReference type="EMBL" id="PLB46286.1"/>
    </source>
</evidence>